<sequence>MEHENVHSTPPLHHAVLPPMAPVGELRQSACLGRSQAQNGGNTGRLQRRIATLAKKRKTVILLARCEKPRWLTA</sequence>
<keyword evidence="2" id="KW-1185">Reference proteome</keyword>
<name>A0ABR1TEL1_9PEZI</name>
<protein>
    <submittedName>
        <fullName evidence="1">Uncharacterized protein</fullName>
    </submittedName>
</protein>
<evidence type="ECO:0000313" key="1">
    <source>
        <dbReference type="EMBL" id="KAK8045071.1"/>
    </source>
</evidence>
<accession>A0ABR1TEL1</accession>
<dbReference type="Proteomes" id="UP001444661">
    <property type="component" value="Unassembled WGS sequence"/>
</dbReference>
<gene>
    <name evidence="1" type="ORF">PG993_005095</name>
</gene>
<proteinExistence type="predicted"/>
<evidence type="ECO:0000313" key="2">
    <source>
        <dbReference type="Proteomes" id="UP001444661"/>
    </source>
</evidence>
<dbReference type="EMBL" id="JAQQWK010000003">
    <property type="protein sequence ID" value="KAK8045071.1"/>
    <property type="molecule type" value="Genomic_DNA"/>
</dbReference>
<reference evidence="1 2" key="1">
    <citation type="submission" date="2023-01" db="EMBL/GenBank/DDBJ databases">
        <title>Analysis of 21 Apiospora genomes using comparative genomics revels a genus with tremendous synthesis potential of carbohydrate active enzymes and secondary metabolites.</title>
        <authorList>
            <person name="Sorensen T."/>
        </authorList>
    </citation>
    <scope>NUCLEOTIDE SEQUENCE [LARGE SCALE GENOMIC DNA]</scope>
    <source>
        <strain evidence="1 2">CBS 33761</strain>
    </source>
</reference>
<comment type="caution">
    <text evidence="1">The sequence shown here is derived from an EMBL/GenBank/DDBJ whole genome shotgun (WGS) entry which is preliminary data.</text>
</comment>
<organism evidence="1 2">
    <name type="scientific">Apiospora rasikravindrae</name>
    <dbReference type="NCBI Taxonomy" id="990691"/>
    <lineage>
        <taxon>Eukaryota</taxon>
        <taxon>Fungi</taxon>
        <taxon>Dikarya</taxon>
        <taxon>Ascomycota</taxon>
        <taxon>Pezizomycotina</taxon>
        <taxon>Sordariomycetes</taxon>
        <taxon>Xylariomycetidae</taxon>
        <taxon>Amphisphaeriales</taxon>
        <taxon>Apiosporaceae</taxon>
        <taxon>Apiospora</taxon>
    </lineage>
</organism>